<feature type="compositionally biased region" description="Polar residues" evidence="1">
    <location>
        <begin position="211"/>
        <end position="224"/>
    </location>
</feature>
<organism evidence="2 3">
    <name type="scientific">Strongylus vulgaris</name>
    <name type="common">Blood worm</name>
    <dbReference type="NCBI Taxonomy" id="40348"/>
    <lineage>
        <taxon>Eukaryota</taxon>
        <taxon>Metazoa</taxon>
        <taxon>Ecdysozoa</taxon>
        <taxon>Nematoda</taxon>
        <taxon>Chromadorea</taxon>
        <taxon>Rhabditida</taxon>
        <taxon>Rhabditina</taxon>
        <taxon>Rhabditomorpha</taxon>
        <taxon>Strongyloidea</taxon>
        <taxon>Strongylidae</taxon>
        <taxon>Strongylus</taxon>
    </lineage>
</organism>
<dbReference type="AlphaFoldDB" id="A0A3P7I1Z2"/>
<proteinExistence type="predicted"/>
<feature type="compositionally biased region" description="Low complexity" evidence="1">
    <location>
        <begin position="455"/>
        <end position="470"/>
    </location>
</feature>
<gene>
    <name evidence="2" type="ORF">SVUK_LOCUS2459</name>
</gene>
<name>A0A3P7I1Z2_STRVU</name>
<dbReference type="Proteomes" id="UP000270094">
    <property type="component" value="Unassembled WGS sequence"/>
</dbReference>
<sequence length="470" mass="50319">MSSSIKALIEQKREEWVKAHNKALTNGDEEKPAPDDETANVDDDFYGAGLLLDEVRSRRKGRVSTSTSTIAAKVVPSRHSERLAVPHHNKSSNSPRKTVSGRRIIAPKSLSSPNLSSPSRNLRSATPMSPVKSAAQNAARSAVRRAAARVAAAVAATSDGQRRKGRGRKKSPTPSSPSPPQLSPPQNHEAKKKRVRQAKLEKDEEPVKPQPASSPQVSQKSASVLKSDAPPVTAPNRSPPKLSTPSICIRPSTIVGSVLTSPASSSSASSSSMPPPPLRPLAVTVPTSPFKTNSSPQARFPVRTISRISNQNSIISSRPPSIQSSPVRLPVRILHTSPSVPRPPSLNGQSVHHSSPILVRRANIVRPPMLAPPTNRPQQRYVVVSRGANNTVVMPVRSASNPVVRAGPTAVPVRRLIVQPRNSGMVTAQPRIIQRPGLGEYERPRLQFRTNRAGQSQSDASSSSSTSGQQ</sequence>
<evidence type="ECO:0000313" key="2">
    <source>
        <dbReference type="EMBL" id="VDM67461.1"/>
    </source>
</evidence>
<dbReference type="OrthoDB" id="10658274at2759"/>
<keyword evidence="3" id="KW-1185">Reference proteome</keyword>
<accession>A0A3P7I1Z2</accession>
<evidence type="ECO:0000256" key="1">
    <source>
        <dbReference type="SAM" id="MobiDB-lite"/>
    </source>
</evidence>
<feature type="compositionally biased region" description="Low complexity" evidence="1">
    <location>
        <begin position="257"/>
        <end position="272"/>
    </location>
</feature>
<feature type="compositionally biased region" description="Basic and acidic residues" evidence="1">
    <location>
        <begin position="198"/>
        <end position="207"/>
    </location>
</feature>
<feature type="region of interest" description="Disordered" evidence="1">
    <location>
        <begin position="20"/>
        <end position="42"/>
    </location>
</feature>
<feature type="compositionally biased region" description="Low complexity" evidence="1">
    <location>
        <begin position="109"/>
        <end position="124"/>
    </location>
</feature>
<feature type="compositionally biased region" description="Pro residues" evidence="1">
    <location>
        <begin position="174"/>
        <end position="183"/>
    </location>
</feature>
<dbReference type="EMBL" id="UYYB01005573">
    <property type="protein sequence ID" value="VDM67461.1"/>
    <property type="molecule type" value="Genomic_DNA"/>
</dbReference>
<evidence type="ECO:0000313" key="3">
    <source>
        <dbReference type="Proteomes" id="UP000270094"/>
    </source>
</evidence>
<reference evidence="2 3" key="1">
    <citation type="submission" date="2018-11" db="EMBL/GenBank/DDBJ databases">
        <authorList>
            <consortium name="Pathogen Informatics"/>
        </authorList>
    </citation>
    <scope>NUCLEOTIDE SEQUENCE [LARGE SCALE GENOMIC DNA]</scope>
</reference>
<feature type="region of interest" description="Disordered" evidence="1">
    <location>
        <begin position="57"/>
        <end position="305"/>
    </location>
</feature>
<protein>
    <submittedName>
        <fullName evidence="2">Uncharacterized protein</fullName>
    </submittedName>
</protein>
<feature type="region of interest" description="Disordered" evidence="1">
    <location>
        <begin position="434"/>
        <end position="470"/>
    </location>
</feature>